<name>A0A498CCF6_9MICO</name>
<sequence length="263" mass="26731">MTLTIDGTRNFRDTGGLPLTGGGSVRAGVLFRSDGLQSLTPAGLEALAESPIGVVVDFRTPTERAMAPDLLPDSRPFHVVELSILEGAMSSMAQDLMKAGGADPALLAQAMASLPTLGELYVGMLQHGGASFAEVARLVAASTDTAPTAVVVHCTAGKDRTGVATALLLDAAGVERSAIVADYAASAENLAGPWAEGMLAMVERLGAPLTPPLVELVTGSPASAIEHALGWLDAEHGGAAAYLQQAGGLRDDELAALGARLRG</sequence>
<dbReference type="EMBL" id="RCDB01000001">
    <property type="protein sequence ID" value="RLK52817.1"/>
    <property type="molecule type" value="Genomic_DNA"/>
</dbReference>
<keyword evidence="3" id="KW-1185">Reference proteome</keyword>
<organism evidence="2 3">
    <name type="scientific">Microbacterium telephonicum</name>
    <dbReference type="NCBI Taxonomy" id="1714841"/>
    <lineage>
        <taxon>Bacteria</taxon>
        <taxon>Bacillati</taxon>
        <taxon>Actinomycetota</taxon>
        <taxon>Actinomycetes</taxon>
        <taxon>Micrococcales</taxon>
        <taxon>Microbacteriaceae</taxon>
        <taxon>Microbacterium</taxon>
    </lineage>
</organism>
<dbReference type="SUPFAM" id="SSF52799">
    <property type="entry name" value="(Phosphotyrosine protein) phosphatases II"/>
    <property type="match status" value="1"/>
</dbReference>
<accession>A0A498CCF6</accession>
<feature type="domain" description="Tyrosine specific protein phosphatases" evidence="1">
    <location>
        <begin position="130"/>
        <end position="169"/>
    </location>
</feature>
<evidence type="ECO:0000313" key="2">
    <source>
        <dbReference type="EMBL" id="RLK52817.1"/>
    </source>
</evidence>
<dbReference type="Pfam" id="PF13350">
    <property type="entry name" value="Y_phosphatase3"/>
    <property type="match status" value="1"/>
</dbReference>
<dbReference type="InterPro" id="IPR000387">
    <property type="entry name" value="Tyr_Pase_dom"/>
</dbReference>
<dbReference type="RefSeq" id="WP_121057605.1">
    <property type="nucleotide sequence ID" value="NZ_RCDB01000001.1"/>
</dbReference>
<dbReference type="InterPro" id="IPR029021">
    <property type="entry name" value="Prot-tyrosine_phosphatase-like"/>
</dbReference>
<proteinExistence type="predicted"/>
<dbReference type="OrthoDB" id="1188001at2"/>
<comment type="caution">
    <text evidence="2">The sequence shown here is derived from an EMBL/GenBank/DDBJ whole genome shotgun (WGS) entry which is preliminary data.</text>
</comment>
<dbReference type="AlphaFoldDB" id="A0A498CCF6"/>
<dbReference type="InterPro" id="IPR026893">
    <property type="entry name" value="Tyr/Ser_Pase_IphP-type"/>
</dbReference>
<dbReference type="Gene3D" id="3.90.190.10">
    <property type="entry name" value="Protein tyrosine phosphatase superfamily"/>
    <property type="match status" value="1"/>
</dbReference>
<dbReference type="GO" id="GO:0004721">
    <property type="term" value="F:phosphoprotein phosphatase activity"/>
    <property type="evidence" value="ECO:0007669"/>
    <property type="project" value="InterPro"/>
</dbReference>
<reference evidence="2 3" key="1">
    <citation type="journal article" date="2015" name="Stand. Genomic Sci.">
        <title>Genomic Encyclopedia of Bacterial and Archaeal Type Strains, Phase III: the genomes of soil and plant-associated and newly described type strains.</title>
        <authorList>
            <person name="Whitman W.B."/>
            <person name="Woyke T."/>
            <person name="Klenk H.P."/>
            <person name="Zhou Y."/>
            <person name="Lilburn T.G."/>
            <person name="Beck B.J."/>
            <person name="De Vos P."/>
            <person name="Vandamme P."/>
            <person name="Eisen J.A."/>
            <person name="Garrity G."/>
            <person name="Hugenholtz P."/>
            <person name="Kyrpides N.C."/>
        </authorList>
    </citation>
    <scope>NUCLEOTIDE SEQUENCE [LARGE SCALE GENOMIC DNA]</scope>
    <source>
        <strain evidence="2 3">S2T63</strain>
    </source>
</reference>
<evidence type="ECO:0000313" key="3">
    <source>
        <dbReference type="Proteomes" id="UP000273158"/>
    </source>
</evidence>
<dbReference type="PROSITE" id="PS00383">
    <property type="entry name" value="TYR_PHOSPHATASE_1"/>
    <property type="match status" value="1"/>
</dbReference>
<dbReference type="Proteomes" id="UP000273158">
    <property type="component" value="Unassembled WGS sequence"/>
</dbReference>
<dbReference type="InterPro" id="IPR016130">
    <property type="entry name" value="Tyr_Pase_AS"/>
</dbReference>
<dbReference type="PROSITE" id="PS50056">
    <property type="entry name" value="TYR_PHOSPHATASE_2"/>
    <property type="match status" value="1"/>
</dbReference>
<evidence type="ECO:0000259" key="1">
    <source>
        <dbReference type="PROSITE" id="PS50056"/>
    </source>
</evidence>
<gene>
    <name evidence="2" type="ORF">C7474_0775</name>
</gene>
<protein>
    <submittedName>
        <fullName evidence="2">Protein-tyrosine phosphatase</fullName>
    </submittedName>
</protein>